<dbReference type="Proteomes" id="UP001607303">
    <property type="component" value="Unassembled WGS sequence"/>
</dbReference>
<accession>A0ABD2CC43</accession>
<dbReference type="AlphaFoldDB" id="A0ABD2CC43"/>
<sequence>MSRRELHPRTIELFTLGDKVSVYPNKVIKCLDRCDVSRTRQVTAMHAHHLAEIVCLVRDIRDITCDFHSKTLQTFTRTYLGIAENINKWSRYIDKTDSMASLRTILIKEIIRIFTIVHLPYRNSHTFVNTWRYHVRCRHTDWIQKYEGVMYSGTVAVEQPFISSGCSLVLGIRSLRLEMGV</sequence>
<comment type="caution">
    <text evidence="1">The sequence shown here is derived from an EMBL/GenBank/DDBJ whole genome shotgun (WGS) entry which is preliminary data.</text>
</comment>
<gene>
    <name evidence="1" type="ORF">V1477_009237</name>
</gene>
<keyword evidence="2" id="KW-1185">Reference proteome</keyword>
<dbReference type="EMBL" id="JAYRBN010000057">
    <property type="protein sequence ID" value="KAL2742636.1"/>
    <property type="molecule type" value="Genomic_DNA"/>
</dbReference>
<reference evidence="1 2" key="1">
    <citation type="journal article" date="2024" name="Ann. Entomol. Soc. Am.">
        <title>Genomic analyses of the southern and eastern yellowjacket wasps (Hymenoptera: Vespidae) reveal evolutionary signatures of social life.</title>
        <authorList>
            <person name="Catto M.A."/>
            <person name="Caine P.B."/>
            <person name="Orr S.E."/>
            <person name="Hunt B.G."/>
            <person name="Goodisman M.A.D."/>
        </authorList>
    </citation>
    <scope>NUCLEOTIDE SEQUENCE [LARGE SCALE GENOMIC DNA]</scope>
    <source>
        <strain evidence="1">232</strain>
        <tissue evidence="1">Head and thorax</tissue>
    </source>
</reference>
<name>A0ABD2CC43_VESMC</name>
<protein>
    <submittedName>
        <fullName evidence="1">Uncharacterized protein</fullName>
    </submittedName>
</protein>
<organism evidence="1 2">
    <name type="scientific">Vespula maculifrons</name>
    <name type="common">Eastern yellow jacket</name>
    <name type="synonym">Wasp</name>
    <dbReference type="NCBI Taxonomy" id="7453"/>
    <lineage>
        <taxon>Eukaryota</taxon>
        <taxon>Metazoa</taxon>
        <taxon>Ecdysozoa</taxon>
        <taxon>Arthropoda</taxon>
        <taxon>Hexapoda</taxon>
        <taxon>Insecta</taxon>
        <taxon>Pterygota</taxon>
        <taxon>Neoptera</taxon>
        <taxon>Endopterygota</taxon>
        <taxon>Hymenoptera</taxon>
        <taxon>Apocrita</taxon>
        <taxon>Aculeata</taxon>
        <taxon>Vespoidea</taxon>
        <taxon>Vespidae</taxon>
        <taxon>Vespinae</taxon>
        <taxon>Vespula</taxon>
    </lineage>
</organism>
<evidence type="ECO:0000313" key="2">
    <source>
        <dbReference type="Proteomes" id="UP001607303"/>
    </source>
</evidence>
<proteinExistence type="predicted"/>
<evidence type="ECO:0000313" key="1">
    <source>
        <dbReference type="EMBL" id="KAL2742636.1"/>
    </source>
</evidence>